<protein>
    <submittedName>
        <fullName evidence="1">Uncharacterized protein</fullName>
    </submittedName>
</protein>
<feature type="non-terminal residue" evidence="1">
    <location>
        <position position="128"/>
    </location>
</feature>
<comment type="caution">
    <text evidence="1">The sequence shown here is derived from an EMBL/GenBank/DDBJ whole genome shotgun (WGS) entry which is preliminary data.</text>
</comment>
<reference evidence="1 2" key="1">
    <citation type="journal article" date="2019" name="Genome Biol. Evol.">
        <title>Insights into the evolution of the New World diploid cottons (Gossypium, subgenus Houzingenia) based on genome sequencing.</title>
        <authorList>
            <person name="Grover C.E."/>
            <person name="Arick M.A. 2nd"/>
            <person name="Thrash A."/>
            <person name="Conover J.L."/>
            <person name="Sanders W.S."/>
            <person name="Peterson D.G."/>
            <person name="Frelichowski J.E."/>
            <person name="Scheffler J.A."/>
            <person name="Scheffler B.E."/>
            <person name="Wendel J.F."/>
        </authorList>
    </citation>
    <scope>NUCLEOTIDE SEQUENCE [LARGE SCALE GENOMIC DNA]</scope>
    <source>
        <strain evidence="1">0</strain>
        <tissue evidence="1">Leaf</tissue>
    </source>
</reference>
<sequence length="128" mass="15101">MSFALLMERRRFLANVVFYLRDDLVASTESRNQHRKLVMNSIVGRMNQFLKISRSGFGSRYRSSQAMRIHLDLLDVRTVDAKPKQLSPLSVTNLKVVKRRPHQRSNRKIPGCTVRHFDNNNPRYNWLM</sequence>
<accession>A0A7J9HTH0</accession>
<dbReference type="AlphaFoldDB" id="A0A7J9HTH0"/>
<proteinExistence type="predicted"/>
<organism evidence="1 2">
    <name type="scientific">Gossypium harknessii</name>
    <dbReference type="NCBI Taxonomy" id="34285"/>
    <lineage>
        <taxon>Eukaryota</taxon>
        <taxon>Viridiplantae</taxon>
        <taxon>Streptophyta</taxon>
        <taxon>Embryophyta</taxon>
        <taxon>Tracheophyta</taxon>
        <taxon>Spermatophyta</taxon>
        <taxon>Magnoliopsida</taxon>
        <taxon>eudicotyledons</taxon>
        <taxon>Gunneridae</taxon>
        <taxon>Pentapetalae</taxon>
        <taxon>rosids</taxon>
        <taxon>malvids</taxon>
        <taxon>Malvales</taxon>
        <taxon>Malvaceae</taxon>
        <taxon>Malvoideae</taxon>
        <taxon>Gossypium</taxon>
    </lineage>
</organism>
<evidence type="ECO:0000313" key="2">
    <source>
        <dbReference type="Proteomes" id="UP000593560"/>
    </source>
</evidence>
<name>A0A7J9HTH0_9ROSI</name>
<dbReference type="EMBL" id="JABFAD010000011">
    <property type="protein sequence ID" value="MBA0813160.1"/>
    <property type="molecule type" value="Genomic_DNA"/>
</dbReference>
<evidence type="ECO:0000313" key="1">
    <source>
        <dbReference type="EMBL" id="MBA0813160.1"/>
    </source>
</evidence>
<dbReference type="Proteomes" id="UP000593560">
    <property type="component" value="Unassembled WGS sequence"/>
</dbReference>
<keyword evidence="2" id="KW-1185">Reference proteome</keyword>
<gene>
    <name evidence="1" type="ORF">Gohar_027035</name>
</gene>